<gene>
    <name evidence="8" type="ORF">DAEQUDRAFT_725448</name>
</gene>
<evidence type="ECO:0000256" key="4">
    <source>
        <dbReference type="ARBA" id="ARBA00023043"/>
    </source>
</evidence>
<evidence type="ECO:0000256" key="7">
    <source>
        <dbReference type="SAM" id="MobiDB-lite"/>
    </source>
</evidence>
<dbReference type="EMBL" id="KV429051">
    <property type="protein sequence ID" value="KZT70516.1"/>
    <property type="molecule type" value="Genomic_DNA"/>
</dbReference>
<organism evidence="8 9">
    <name type="scientific">Daedalea quercina L-15889</name>
    <dbReference type="NCBI Taxonomy" id="1314783"/>
    <lineage>
        <taxon>Eukaryota</taxon>
        <taxon>Fungi</taxon>
        <taxon>Dikarya</taxon>
        <taxon>Basidiomycota</taxon>
        <taxon>Agaricomycotina</taxon>
        <taxon>Agaricomycetes</taxon>
        <taxon>Polyporales</taxon>
        <taxon>Fomitopsis</taxon>
    </lineage>
</organism>
<dbReference type="PANTHER" id="PTHR15263:SF1">
    <property type="entry name" value="NF-KAPPA-B INHIBITOR-LIKE PROTEIN 1"/>
    <property type="match status" value="1"/>
</dbReference>
<feature type="region of interest" description="Disordered" evidence="7">
    <location>
        <begin position="1"/>
        <end position="21"/>
    </location>
</feature>
<keyword evidence="9" id="KW-1185">Reference proteome</keyword>
<dbReference type="Proteomes" id="UP000076727">
    <property type="component" value="Unassembled WGS sequence"/>
</dbReference>
<protein>
    <submittedName>
        <fullName evidence="8">Uncharacterized protein</fullName>
    </submittedName>
</protein>
<dbReference type="STRING" id="1314783.A0A165RAS9"/>
<evidence type="ECO:0000313" key="8">
    <source>
        <dbReference type="EMBL" id="KZT70516.1"/>
    </source>
</evidence>
<sequence length="270" mass="31422">MDQYHAKETTNTNIFPKTTSTTRQSVSWTRGYFAFPPAVTQDGRIAFTFAINPPEEPEVLREREEQAARAAEAERQERLKEEAWQERLRRDIQRHEERLAQERAEALIGEMEWVRAGGSLRDANGRRDKVRTEQLREEIRILDEEARLVKLWDGYEARWRAVLAATDAVTFEDVPWPLPLTPRTVDELVPAAIEEFLFGSLRVRRNTVTRRERIRASLLKWHPDKAAALMSRVIREDQAVVREGIHTVFRCLKDMQDAYKPSPDMAEKSA</sequence>
<keyword evidence="3" id="KW-0677">Repeat</keyword>
<dbReference type="PANTHER" id="PTHR15263">
    <property type="entry name" value="I-KAPPA-B-LIKE PROTEIN IKBL"/>
    <property type="match status" value="1"/>
</dbReference>
<evidence type="ECO:0000256" key="2">
    <source>
        <dbReference type="ARBA" id="ARBA00022553"/>
    </source>
</evidence>
<reference evidence="8 9" key="1">
    <citation type="journal article" date="2016" name="Mol. Biol. Evol.">
        <title>Comparative Genomics of Early-Diverging Mushroom-Forming Fungi Provides Insights into the Origins of Lignocellulose Decay Capabilities.</title>
        <authorList>
            <person name="Nagy L.G."/>
            <person name="Riley R."/>
            <person name="Tritt A."/>
            <person name="Adam C."/>
            <person name="Daum C."/>
            <person name="Floudas D."/>
            <person name="Sun H."/>
            <person name="Yadav J.S."/>
            <person name="Pangilinan J."/>
            <person name="Larsson K.H."/>
            <person name="Matsuura K."/>
            <person name="Barry K."/>
            <person name="Labutti K."/>
            <person name="Kuo R."/>
            <person name="Ohm R.A."/>
            <person name="Bhattacharya S.S."/>
            <person name="Shirouzu T."/>
            <person name="Yoshinaga Y."/>
            <person name="Martin F.M."/>
            <person name="Grigoriev I.V."/>
            <person name="Hibbett D.S."/>
        </authorList>
    </citation>
    <scope>NUCLEOTIDE SEQUENCE [LARGE SCALE GENOMIC DNA]</scope>
    <source>
        <strain evidence="8 9">L-15889</strain>
    </source>
</reference>
<proteinExistence type="predicted"/>
<dbReference type="GO" id="GO:0043124">
    <property type="term" value="P:negative regulation of canonical NF-kappaB signal transduction"/>
    <property type="evidence" value="ECO:0007669"/>
    <property type="project" value="InterPro"/>
</dbReference>
<evidence type="ECO:0000256" key="3">
    <source>
        <dbReference type="ARBA" id="ARBA00022737"/>
    </source>
</evidence>
<name>A0A165RAS9_9APHY</name>
<comment type="subcellular location">
    <subcellularLocation>
        <location evidence="1">Nucleus</location>
    </subcellularLocation>
</comment>
<evidence type="ECO:0000256" key="1">
    <source>
        <dbReference type="ARBA" id="ARBA00004123"/>
    </source>
</evidence>
<evidence type="ECO:0000256" key="5">
    <source>
        <dbReference type="ARBA" id="ARBA00023242"/>
    </source>
</evidence>
<dbReference type="InterPro" id="IPR038753">
    <property type="entry name" value="NFKBIL1"/>
</dbReference>
<feature type="coiled-coil region" evidence="6">
    <location>
        <begin position="61"/>
        <end position="105"/>
    </location>
</feature>
<feature type="compositionally biased region" description="Polar residues" evidence="7">
    <location>
        <begin position="9"/>
        <end position="21"/>
    </location>
</feature>
<evidence type="ECO:0000313" key="9">
    <source>
        <dbReference type="Proteomes" id="UP000076727"/>
    </source>
</evidence>
<keyword evidence="2" id="KW-0597">Phosphoprotein</keyword>
<keyword evidence="4" id="KW-0040">ANK repeat</keyword>
<keyword evidence="5" id="KW-0539">Nucleus</keyword>
<keyword evidence="6" id="KW-0175">Coiled coil</keyword>
<dbReference type="OrthoDB" id="3241983at2759"/>
<evidence type="ECO:0000256" key="6">
    <source>
        <dbReference type="SAM" id="Coils"/>
    </source>
</evidence>
<dbReference type="AlphaFoldDB" id="A0A165RAS9"/>
<accession>A0A165RAS9</accession>
<dbReference type="GO" id="GO:0005634">
    <property type="term" value="C:nucleus"/>
    <property type="evidence" value="ECO:0007669"/>
    <property type="project" value="UniProtKB-SubCell"/>
</dbReference>